<name>A0A1K1PHY6_9FLAO</name>
<dbReference type="GO" id="GO:0005737">
    <property type="term" value="C:cytoplasm"/>
    <property type="evidence" value="ECO:0007669"/>
    <property type="project" value="TreeGrafter"/>
</dbReference>
<dbReference type="PANTHER" id="PTHR16301:SF20">
    <property type="entry name" value="IMPACT FAMILY MEMBER YIGZ"/>
    <property type="match status" value="1"/>
</dbReference>
<dbReference type="Gene3D" id="3.30.230.30">
    <property type="entry name" value="Impact, N-terminal domain"/>
    <property type="match status" value="1"/>
</dbReference>
<sequence length="200" mass="23042">MTEKDTYKTITAPSKEVLFKDKNSKFFGYAFPVTSEEEIREHLETLRKKHHAARHWCYAWQVGTEDIQFRANDDGEPNNSAGMPIYGQLQSFEVTNILIVVVRYFGGVKLGVGGLINAYRTAAQMALEVSDIEERTVNVDYLLVFDYKNMNKVMRVIKEKNLDITDQKLELDCRITISVRKRDAEMVFGLFAQLYGVDIR</sequence>
<dbReference type="InterPro" id="IPR001498">
    <property type="entry name" value="Impact_N"/>
</dbReference>
<dbReference type="OrthoDB" id="9813771at2"/>
<dbReference type="AlphaFoldDB" id="A0A1K1PHY6"/>
<dbReference type="EMBL" id="FPJE01000008">
    <property type="protein sequence ID" value="SFW47231.1"/>
    <property type="molecule type" value="Genomic_DNA"/>
</dbReference>
<organism evidence="3 4">
    <name type="scientific">Sinomicrobium oceani</name>
    <dbReference type="NCBI Taxonomy" id="1150368"/>
    <lineage>
        <taxon>Bacteria</taxon>
        <taxon>Pseudomonadati</taxon>
        <taxon>Bacteroidota</taxon>
        <taxon>Flavobacteriia</taxon>
        <taxon>Flavobacteriales</taxon>
        <taxon>Flavobacteriaceae</taxon>
        <taxon>Sinomicrobium</taxon>
    </lineage>
</organism>
<dbReference type="RefSeq" id="WP_072317031.1">
    <property type="nucleotide sequence ID" value="NZ_FPJE01000008.1"/>
</dbReference>
<dbReference type="GO" id="GO:0006446">
    <property type="term" value="P:regulation of translational initiation"/>
    <property type="evidence" value="ECO:0007669"/>
    <property type="project" value="TreeGrafter"/>
</dbReference>
<dbReference type="SUPFAM" id="SSF54211">
    <property type="entry name" value="Ribosomal protein S5 domain 2-like"/>
    <property type="match status" value="1"/>
</dbReference>
<protein>
    <submittedName>
        <fullName evidence="3">Uncharacterized protein, YigZ family</fullName>
    </submittedName>
</protein>
<dbReference type="InterPro" id="IPR036956">
    <property type="entry name" value="Impact_N_sf"/>
</dbReference>
<gene>
    <name evidence="3" type="ORF">SAMN02927921_01800</name>
</gene>
<feature type="domain" description="Impact N-terminal" evidence="2">
    <location>
        <begin position="22"/>
        <end position="127"/>
    </location>
</feature>
<evidence type="ECO:0000256" key="1">
    <source>
        <dbReference type="ARBA" id="ARBA00007665"/>
    </source>
</evidence>
<evidence type="ECO:0000313" key="3">
    <source>
        <dbReference type="EMBL" id="SFW47231.1"/>
    </source>
</evidence>
<comment type="similarity">
    <text evidence="1">Belongs to the IMPACT family.</text>
</comment>
<accession>A0A1K1PHY6</accession>
<dbReference type="Pfam" id="PF01205">
    <property type="entry name" value="Impact_N"/>
    <property type="match status" value="1"/>
</dbReference>
<dbReference type="Proteomes" id="UP000182248">
    <property type="component" value="Unassembled WGS sequence"/>
</dbReference>
<dbReference type="PANTHER" id="PTHR16301">
    <property type="entry name" value="IMPACT-RELATED"/>
    <property type="match status" value="1"/>
</dbReference>
<keyword evidence="4" id="KW-1185">Reference proteome</keyword>
<evidence type="ECO:0000313" key="4">
    <source>
        <dbReference type="Proteomes" id="UP000182248"/>
    </source>
</evidence>
<dbReference type="InterPro" id="IPR020568">
    <property type="entry name" value="Ribosomal_Su5_D2-typ_SF"/>
</dbReference>
<evidence type="ECO:0000259" key="2">
    <source>
        <dbReference type="Pfam" id="PF01205"/>
    </source>
</evidence>
<dbReference type="STRING" id="1150368.SAMN02927921_01800"/>
<reference evidence="3 4" key="1">
    <citation type="submission" date="2016-11" db="EMBL/GenBank/DDBJ databases">
        <authorList>
            <person name="Jaros S."/>
            <person name="Januszkiewicz K."/>
            <person name="Wedrychowicz H."/>
        </authorList>
    </citation>
    <scope>NUCLEOTIDE SEQUENCE [LARGE SCALE GENOMIC DNA]</scope>
    <source>
        <strain evidence="3 4">CGMCC 1.12145</strain>
    </source>
</reference>
<proteinExistence type="inferred from homology"/>
<dbReference type="InterPro" id="IPR023582">
    <property type="entry name" value="Impact"/>
</dbReference>